<evidence type="ECO:0000256" key="3">
    <source>
        <dbReference type="ARBA" id="ARBA00022692"/>
    </source>
</evidence>
<dbReference type="PANTHER" id="PTHR24228:SF72">
    <property type="entry name" value="G-PROTEIN COUPLED RECEPTORS FAMILY 1 PROFILE DOMAIN-CONTAINING PROTEIN"/>
    <property type="match status" value="1"/>
</dbReference>
<keyword evidence="6 10" id="KW-0472">Membrane</keyword>
<evidence type="ECO:0000259" key="11">
    <source>
        <dbReference type="PROSITE" id="PS50262"/>
    </source>
</evidence>
<dbReference type="GO" id="GO:0004930">
    <property type="term" value="F:G protein-coupled receptor activity"/>
    <property type="evidence" value="ECO:0007669"/>
    <property type="project" value="UniProtKB-KW"/>
</dbReference>
<dbReference type="EMBL" id="JAIZAY010000011">
    <property type="protein sequence ID" value="KAJ8032859.1"/>
    <property type="molecule type" value="Genomic_DNA"/>
</dbReference>
<dbReference type="AlphaFoldDB" id="A0A9Q1BUG5"/>
<comment type="similarity">
    <text evidence="9">Belongs to the G-protein coupled receptor 1 family.</text>
</comment>
<keyword evidence="3 9" id="KW-0812">Transmembrane</keyword>
<sequence>MENSANFSNATQELPRGKDAVIMGILNVIEVLVGVPGNCLVIIAVLLSRKLQTALNAFIVNLAVADLVTCLVLTLHIVGDWARNYFHSLEPICQVALSITHTCIGCGVFTLATIALNRFLLVFTPRSTYQQIFRPRHIVIWIILLWSVSAMISILPPLAFNIGKLGFDLPTQSCLSLTDFPTSKQYEHILVFGFYPVPLVIIIVCYTGILIKVVKHNKRLKHNKEPGGESRATCSNERSEFQIENTSRKEQIITPMEIRVTKNFFFVFCAYVICLTPYAICSFTKCAIAAYTGAIVIANSVVNPFIYGLNHPIFREVFVSFFKCRPVPEPSTILNCMKRMVSTDSN</sequence>
<dbReference type="OrthoDB" id="6117944at2759"/>
<evidence type="ECO:0000256" key="5">
    <source>
        <dbReference type="ARBA" id="ARBA00023040"/>
    </source>
</evidence>
<dbReference type="Proteomes" id="UP001152320">
    <property type="component" value="Chromosome 11"/>
</dbReference>
<keyword evidence="2" id="KW-1003">Cell membrane</keyword>
<feature type="domain" description="G-protein coupled receptors family 1 profile" evidence="11">
    <location>
        <begin position="37"/>
        <end position="307"/>
    </location>
</feature>
<feature type="transmembrane region" description="Helical" evidence="10">
    <location>
        <begin position="263"/>
        <end position="280"/>
    </location>
</feature>
<dbReference type="CDD" id="cd00637">
    <property type="entry name" value="7tm_classA_rhodopsin-like"/>
    <property type="match status" value="1"/>
</dbReference>
<feature type="transmembrane region" description="Helical" evidence="10">
    <location>
        <begin position="138"/>
        <end position="160"/>
    </location>
</feature>
<keyword evidence="13" id="KW-1185">Reference proteome</keyword>
<evidence type="ECO:0000256" key="6">
    <source>
        <dbReference type="ARBA" id="ARBA00023136"/>
    </source>
</evidence>
<evidence type="ECO:0000313" key="12">
    <source>
        <dbReference type="EMBL" id="KAJ8032859.1"/>
    </source>
</evidence>
<dbReference type="InterPro" id="IPR017452">
    <property type="entry name" value="GPCR_Rhodpsn_7TM"/>
</dbReference>
<dbReference type="SUPFAM" id="SSF81321">
    <property type="entry name" value="Family A G protein-coupled receptor-like"/>
    <property type="match status" value="1"/>
</dbReference>
<accession>A0A9Q1BUG5</accession>
<feature type="transmembrane region" description="Helical" evidence="10">
    <location>
        <begin position="98"/>
        <end position="117"/>
    </location>
</feature>
<organism evidence="12 13">
    <name type="scientific">Holothuria leucospilota</name>
    <name type="common">Black long sea cucumber</name>
    <name type="synonym">Mertensiothuria leucospilota</name>
    <dbReference type="NCBI Taxonomy" id="206669"/>
    <lineage>
        <taxon>Eukaryota</taxon>
        <taxon>Metazoa</taxon>
        <taxon>Echinodermata</taxon>
        <taxon>Eleutherozoa</taxon>
        <taxon>Echinozoa</taxon>
        <taxon>Holothuroidea</taxon>
        <taxon>Aspidochirotacea</taxon>
        <taxon>Aspidochirotida</taxon>
        <taxon>Holothuriidae</taxon>
        <taxon>Holothuria</taxon>
    </lineage>
</organism>
<dbReference type="PROSITE" id="PS00237">
    <property type="entry name" value="G_PROTEIN_RECEP_F1_1"/>
    <property type="match status" value="1"/>
</dbReference>
<feature type="transmembrane region" description="Helical" evidence="10">
    <location>
        <begin position="20"/>
        <end position="47"/>
    </location>
</feature>
<evidence type="ECO:0000256" key="10">
    <source>
        <dbReference type="SAM" id="Phobius"/>
    </source>
</evidence>
<dbReference type="PRINTS" id="PR00237">
    <property type="entry name" value="GPCRRHODOPSN"/>
</dbReference>
<evidence type="ECO:0000256" key="7">
    <source>
        <dbReference type="ARBA" id="ARBA00023170"/>
    </source>
</evidence>
<dbReference type="InterPro" id="IPR000276">
    <property type="entry name" value="GPCR_Rhodpsn"/>
</dbReference>
<dbReference type="GO" id="GO:0005886">
    <property type="term" value="C:plasma membrane"/>
    <property type="evidence" value="ECO:0007669"/>
    <property type="project" value="UniProtKB-SubCell"/>
</dbReference>
<keyword evidence="5 9" id="KW-0297">G-protein coupled receptor</keyword>
<protein>
    <submittedName>
        <fullName evidence="12">5-hydroxytryptamine receptor 1F</fullName>
    </submittedName>
</protein>
<dbReference type="Pfam" id="PF00001">
    <property type="entry name" value="7tm_1"/>
    <property type="match status" value="1"/>
</dbReference>
<feature type="transmembrane region" description="Helical" evidence="10">
    <location>
        <begin position="189"/>
        <end position="214"/>
    </location>
</feature>
<dbReference type="Gene3D" id="1.20.1070.10">
    <property type="entry name" value="Rhodopsin 7-helix transmembrane proteins"/>
    <property type="match status" value="1"/>
</dbReference>
<keyword evidence="4 10" id="KW-1133">Transmembrane helix</keyword>
<proteinExistence type="inferred from homology"/>
<dbReference type="PROSITE" id="PS50262">
    <property type="entry name" value="G_PROTEIN_RECEP_F1_2"/>
    <property type="match status" value="1"/>
</dbReference>
<name>A0A9Q1BUG5_HOLLE</name>
<gene>
    <name evidence="12" type="ORF">HOLleu_22928</name>
</gene>
<evidence type="ECO:0000313" key="13">
    <source>
        <dbReference type="Proteomes" id="UP001152320"/>
    </source>
</evidence>
<evidence type="ECO:0000256" key="1">
    <source>
        <dbReference type="ARBA" id="ARBA00004651"/>
    </source>
</evidence>
<keyword evidence="7 9" id="KW-0675">Receptor</keyword>
<reference evidence="12" key="1">
    <citation type="submission" date="2021-10" db="EMBL/GenBank/DDBJ databases">
        <title>Tropical sea cucumber genome reveals ecological adaptation and Cuvierian tubules defense mechanism.</title>
        <authorList>
            <person name="Chen T."/>
        </authorList>
    </citation>
    <scope>NUCLEOTIDE SEQUENCE</scope>
    <source>
        <strain evidence="12">Nanhai2018</strain>
        <tissue evidence="12">Muscle</tissue>
    </source>
</reference>
<comment type="subcellular location">
    <subcellularLocation>
        <location evidence="1">Cell membrane</location>
        <topology evidence="1">Multi-pass membrane protein</topology>
    </subcellularLocation>
</comment>
<dbReference type="PANTHER" id="PTHR24228">
    <property type="entry name" value="B2 BRADYKININ RECEPTOR/ANGIOTENSIN II RECEPTOR"/>
    <property type="match status" value="1"/>
</dbReference>
<feature type="transmembrane region" description="Helical" evidence="10">
    <location>
        <begin position="54"/>
        <end position="78"/>
    </location>
</feature>
<evidence type="ECO:0000256" key="9">
    <source>
        <dbReference type="RuleBase" id="RU000688"/>
    </source>
</evidence>
<evidence type="ECO:0000256" key="2">
    <source>
        <dbReference type="ARBA" id="ARBA00022475"/>
    </source>
</evidence>
<keyword evidence="8 9" id="KW-0807">Transducer</keyword>
<evidence type="ECO:0000256" key="8">
    <source>
        <dbReference type="ARBA" id="ARBA00023224"/>
    </source>
</evidence>
<evidence type="ECO:0000256" key="4">
    <source>
        <dbReference type="ARBA" id="ARBA00022989"/>
    </source>
</evidence>
<comment type="caution">
    <text evidence="12">The sequence shown here is derived from an EMBL/GenBank/DDBJ whole genome shotgun (WGS) entry which is preliminary data.</text>
</comment>